<organism evidence="11 12">
    <name type="scientific">Comamonas flocculans</name>
    <dbReference type="NCBI Taxonomy" id="2597701"/>
    <lineage>
        <taxon>Bacteria</taxon>
        <taxon>Pseudomonadati</taxon>
        <taxon>Pseudomonadota</taxon>
        <taxon>Betaproteobacteria</taxon>
        <taxon>Burkholderiales</taxon>
        <taxon>Comamonadaceae</taxon>
        <taxon>Comamonas</taxon>
    </lineage>
</organism>
<keyword evidence="2" id="KW-1003">Cell membrane</keyword>
<dbReference type="PROSITE" id="PS00194">
    <property type="entry name" value="THIOREDOXIN_1"/>
    <property type="match status" value="1"/>
</dbReference>
<dbReference type="PANTHER" id="PTHR32234">
    <property type="entry name" value="THIOL:DISULFIDE INTERCHANGE PROTEIN DSBD"/>
    <property type="match status" value="1"/>
</dbReference>
<proteinExistence type="predicted"/>
<dbReference type="GO" id="GO:0045454">
    <property type="term" value="P:cell redox homeostasis"/>
    <property type="evidence" value="ECO:0007669"/>
    <property type="project" value="TreeGrafter"/>
</dbReference>
<dbReference type="KEGG" id="cof:FOZ74_05765"/>
<dbReference type="GO" id="GO:0017004">
    <property type="term" value="P:cytochrome complex assembly"/>
    <property type="evidence" value="ECO:0007669"/>
    <property type="project" value="UniProtKB-KW"/>
</dbReference>
<name>A0A5B8RWG8_9BURK</name>
<dbReference type="PANTHER" id="PTHR32234:SF3">
    <property type="entry name" value="SUPPRESSION OF COPPER SENSITIVITY PROTEIN"/>
    <property type="match status" value="1"/>
</dbReference>
<feature type="transmembrane region" description="Helical" evidence="8">
    <location>
        <begin position="551"/>
        <end position="573"/>
    </location>
</feature>
<evidence type="ECO:0000256" key="1">
    <source>
        <dbReference type="ARBA" id="ARBA00004651"/>
    </source>
</evidence>
<evidence type="ECO:0000256" key="4">
    <source>
        <dbReference type="ARBA" id="ARBA00022748"/>
    </source>
</evidence>
<feature type="transmembrane region" description="Helical" evidence="8">
    <location>
        <begin position="375"/>
        <end position="395"/>
    </location>
</feature>
<feature type="transmembrane region" description="Helical" evidence="8">
    <location>
        <begin position="328"/>
        <end position="354"/>
    </location>
</feature>
<feature type="transmembrane region" description="Helical" evidence="8">
    <location>
        <begin position="525"/>
        <end position="545"/>
    </location>
</feature>
<feature type="transmembrane region" description="Helical" evidence="8">
    <location>
        <begin position="580"/>
        <end position="597"/>
    </location>
</feature>
<dbReference type="GO" id="GO:0005886">
    <property type="term" value="C:plasma membrane"/>
    <property type="evidence" value="ECO:0007669"/>
    <property type="project" value="UniProtKB-SubCell"/>
</dbReference>
<evidence type="ECO:0000256" key="2">
    <source>
        <dbReference type="ARBA" id="ARBA00022475"/>
    </source>
</evidence>
<dbReference type="AlphaFoldDB" id="A0A5B8RWG8"/>
<evidence type="ECO:0000256" key="7">
    <source>
        <dbReference type="ARBA" id="ARBA00023284"/>
    </source>
</evidence>
<keyword evidence="7" id="KW-0676">Redox-active center</keyword>
<dbReference type="Gene3D" id="3.40.30.10">
    <property type="entry name" value="Glutaredoxin"/>
    <property type="match status" value="1"/>
</dbReference>
<keyword evidence="6 8" id="KW-0472">Membrane</keyword>
<dbReference type="InterPro" id="IPR028250">
    <property type="entry name" value="DsbDN"/>
</dbReference>
<evidence type="ECO:0000313" key="12">
    <source>
        <dbReference type="Proteomes" id="UP000321199"/>
    </source>
</evidence>
<feature type="transmembrane region" description="Helical" evidence="8">
    <location>
        <begin position="485"/>
        <end position="505"/>
    </location>
</feature>
<keyword evidence="4" id="KW-0201">Cytochrome c-type biogenesis</keyword>
<dbReference type="InterPro" id="IPR035671">
    <property type="entry name" value="DsbD_gamma"/>
</dbReference>
<dbReference type="GO" id="GO:0015035">
    <property type="term" value="F:protein-disulfide reductase activity"/>
    <property type="evidence" value="ECO:0007669"/>
    <property type="project" value="TreeGrafter"/>
</dbReference>
<keyword evidence="5 8" id="KW-1133">Transmembrane helix</keyword>
<dbReference type="InterPro" id="IPR036249">
    <property type="entry name" value="Thioredoxin-like_sf"/>
</dbReference>
<evidence type="ECO:0000256" key="9">
    <source>
        <dbReference type="SAM" id="SignalP"/>
    </source>
</evidence>
<dbReference type="InterPro" id="IPR003834">
    <property type="entry name" value="Cyt_c_assmbl_TM_dom"/>
</dbReference>
<protein>
    <submittedName>
        <fullName evidence="11">Protein-disulfide reductase</fullName>
    </submittedName>
</protein>
<dbReference type="PROSITE" id="PS51352">
    <property type="entry name" value="THIOREDOXIN_2"/>
    <property type="match status" value="1"/>
</dbReference>
<evidence type="ECO:0000259" key="10">
    <source>
        <dbReference type="PROSITE" id="PS51352"/>
    </source>
</evidence>
<keyword evidence="12" id="KW-1185">Reference proteome</keyword>
<dbReference type="InterPro" id="IPR013766">
    <property type="entry name" value="Thioredoxin_domain"/>
</dbReference>
<dbReference type="Pfam" id="PF13899">
    <property type="entry name" value="Thioredoxin_7"/>
    <property type="match status" value="1"/>
</dbReference>
<keyword evidence="9" id="KW-0732">Signal</keyword>
<dbReference type="EMBL" id="CP042344">
    <property type="protein sequence ID" value="QEA12575.1"/>
    <property type="molecule type" value="Genomic_DNA"/>
</dbReference>
<evidence type="ECO:0000256" key="6">
    <source>
        <dbReference type="ARBA" id="ARBA00023136"/>
    </source>
</evidence>
<feature type="transmembrane region" description="Helical" evidence="8">
    <location>
        <begin position="415"/>
        <end position="438"/>
    </location>
</feature>
<dbReference type="Pfam" id="PF02683">
    <property type="entry name" value="DsbD_TM"/>
    <property type="match status" value="1"/>
</dbReference>
<comment type="subcellular location">
    <subcellularLocation>
        <location evidence="1">Cell membrane</location>
        <topology evidence="1">Multi-pass membrane protein</topology>
    </subcellularLocation>
</comment>
<dbReference type="CDD" id="cd02953">
    <property type="entry name" value="DsbDgamma"/>
    <property type="match status" value="1"/>
</dbReference>
<dbReference type="Pfam" id="PF11412">
    <property type="entry name" value="DsbD_N"/>
    <property type="match status" value="1"/>
</dbReference>
<accession>A0A5B8RWG8</accession>
<sequence length="727" mass="76192">MFARLRLFLPRALLLIAATAIGTSAAAQFQLKSTSGAAAGSVVTTPHVRAELVAQAPEGVAPGKPLTLGLLLSHQPDWHTYWLNPGDSGLPTRLQWTLPAGVDAGEIAWPLPRKIPIGTLANYGYEGQVLLPVPMSVSSLFAPAPGQTQASFTVHASWLVCRMECVPEEGTLTLQLPLAGTTALNADAFAAAERALPAPLAPGQSTARVSEDAIELQVQGLPAAWRGQVLDVFPETPEVVQNAAEPRQQWQGETWTARVPLSPERAASPALMPVVLGWQGAGRRVPLPVQGSWPPLPEFPAPLPVAAAAAASAAPPALAPRAPPAPGVWLLALGGALLGGLLLNLMPCVFPILAVKVAGFARHADDRRARRAAGLAYGAGVVLSFMALGALMLALRSAGQAVGWGFQLQSPLVVALLAALFTLIGLNLAGVFEVGMLLPSRWAAAQARHPVTDAFLTGVLTVAVASPCTAPFMGASLGLTLGLPAAQALGIFAALGLGLAAPYLLASWWPAVARLLPRPGAWMQVLRRVLAFPMFATVVWLVWVLGQQSGIDGAAALLALLVAMALAVWSLTLRGSARGVLAPLSIAVGAWLVTIWGPKIVEMQAPPALAATQSANGWQAWRAGLPEELLARGRPVFVDYTAAWCVTCQYNKRTTLANAEVRRDFAARNIALLEADWTRQDPAITASINAFGRSGVPLYVLYAPGRAPVVFSEILGVRELREAMAAL</sequence>
<dbReference type="SUPFAM" id="SSF52833">
    <property type="entry name" value="Thioredoxin-like"/>
    <property type="match status" value="1"/>
</dbReference>
<dbReference type="InterPro" id="IPR017937">
    <property type="entry name" value="Thioredoxin_CS"/>
</dbReference>
<reference evidence="11 12" key="1">
    <citation type="submission" date="2019-07" db="EMBL/GenBank/DDBJ databases">
        <title>Complete genome sequence of Comamonas sp. NLF 7-7 isolated from livestock.</title>
        <authorList>
            <person name="Kim D.H."/>
            <person name="Kim J.G."/>
        </authorList>
    </citation>
    <scope>NUCLEOTIDE SEQUENCE [LARGE SCALE GENOMIC DNA]</scope>
    <source>
        <strain evidence="11 12">NLF 7-7</strain>
    </source>
</reference>
<dbReference type="RefSeq" id="WP_146912170.1">
    <property type="nucleotide sequence ID" value="NZ_CP042344.1"/>
</dbReference>
<keyword evidence="3 8" id="KW-0812">Transmembrane</keyword>
<evidence type="ECO:0000256" key="3">
    <source>
        <dbReference type="ARBA" id="ARBA00022692"/>
    </source>
</evidence>
<evidence type="ECO:0000256" key="5">
    <source>
        <dbReference type="ARBA" id="ARBA00022989"/>
    </source>
</evidence>
<feature type="chain" id="PRO_5022700305" evidence="9">
    <location>
        <begin position="28"/>
        <end position="727"/>
    </location>
</feature>
<evidence type="ECO:0000313" key="11">
    <source>
        <dbReference type="EMBL" id="QEA12575.1"/>
    </source>
</evidence>
<dbReference type="OrthoDB" id="9811036at2"/>
<dbReference type="Proteomes" id="UP000321199">
    <property type="component" value="Chromosome"/>
</dbReference>
<evidence type="ECO:0000256" key="8">
    <source>
        <dbReference type="SAM" id="Phobius"/>
    </source>
</evidence>
<gene>
    <name evidence="11" type="ORF">FOZ74_05765</name>
</gene>
<feature type="signal peptide" evidence="9">
    <location>
        <begin position="1"/>
        <end position="27"/>
    </location>
</feature>
<feature type="transmembrane region" description="Helical" evidence="8">
    <location>
        <begin position="450"/>
        <end position="473"/>
    </location>
</feature>
<feature type="domain" description="Thioredoxin" evidence="10">
    <location>
        <begin position="600"/>
        <end position="727"/>
    </location>
</feature>